<gene>
    <name evidence="2" type="ORF">A3A91_00815</name>
</gene>
<keyword evidence="1" id="KW-0812">Transmembrane</keyword>
<keyword evidence="1" id="KW-0472">Membrane</keyword>
<comment type="caution">
    <text evidence="2">The sequence shown here is derived from an EMBL/GenBank/DDBJ whole genome shotgun (WGS) entry which is preliminary data.</text>
</comment>
<proteinExistence type="predicted"/>
<sequence>MKTSGVTTFLHSLVVLSFFIFLGLFLIIGNIFAQEAPGVGGGADGFAPTSTEQNQYIIGRFFNDKNGDGVWQSSGQNSEELIYSDPFGRTGCPSYTGPQMSVSGLSITLQSYRPRYSDINLCLTEAEPTTNNIEAPGYAILYGYFDEVLEVQLPSGWHCSNGSSSVCPTQTVQIPPGGKHFLAQPIGIQRNSCTGPMPLTIGNWTDDPIEANVTKIRKIHIDELRSEIDRRRVDAGLGGFPWDNNDLTITPNVTKIQAAHIIDLRTAISQVYDACSQTMSSQWEDSITANVTKIRARHIEQLRQITEQAK</sequence>
<evidence type="ECO:0000256" key="1">
    <source>
        <dbReference type="SAM" id="Phobius"/>
    </source>
</evidence>
<reference evidence="2 3" key="1">
    <citation type="journal article" date="2016" name="Nat. Commun.">
        <title>Thousands of microbial genomes shed light on interconnected biogeochemical processes in an aquifer system.</title>
        <authorList>
            <person name="Anantharaman K."/>
            <person name="Brown C.T."/>
            <person name="Hug L.A."/>
            <person name="Sharon I."/>
            <person name="Castelle C.J."/>
            <person name="Probst A.J."/>
            <person name="Thomas B.C."/>
            <person name="Singh A."/>
            <person name="Wilkins M.J."/>
            <person name="Karaoz U."/>
            <person name="Brodie E.L."/>
            <person name="Williams K.H."/>
            <person name="Hubbard S.S."/>
            <person name="Banfield J.F."/>
        </authorList>
    </citation>
    <scope>NUCLEOTIDE SEQUENCE [LARGE SCALE GENOMIC DNA]</scope>
</reference>
<protein>
    <submittedName>
        <fullName evidence="2">Uncharacterized protein</fullName>
    </submittedName>
</protein>
<feature type="transmembrane region" description="Helical" evidence="1">
    <location>
        <begin position="12"/>
        <end position="33"/>
    </location>
</feature>
<dbReference type="Proteomes" id="UP000177001">
    <property type="component" value="Unassembled WGS sequence"/>
</dbReference>
<keyword evidence="1" id="KW-1133">Transmembrane helix</keyword>
<dbReference type="EMBL" id="MFUR01000007">
    <property type="protein sequence ID" value="OGI86913.1"/>
    <property type="molecule type" value="Genomic_DNA"/>
</dbReference>
<dbReference type="AlphaFoldDB" id="A0A1F6WYH3"/>
<name>A0A1F6WYH3_9BACT</name>
<accession>A0A1F6WYH3</accession>
<evidence type="ECO:0000313" key="2">
    <source>
        <dbReference type="EMBL" id="OGI86913.1"/>
    </source>
</evidence>
<organism evidence="2 3">
    <name type="scientific">Candidatus Nomurabacteria bacterium RIFCSPLOWO2_01_FULL_36_16</name>
    <dbReference type="NCBI Taxonomy" id="1801767"/>
    <lineage>
        <taxon>Bacteria</taxon>
        <taxon>Candidatus Nomuraibacteriota</taxon>
    </lineage>
</organism>
<evidence type="ECO:0000313" key="3">
    <source>
        <dbReference type="Proteomes" id="UP000177001"/>
    </source>
</evidence>